<proteinExistence type="predicted"/>
<reference evidence="1 2" key="1">
    <citation type="submission" date="2014-04" db="EMBL/GenBank/DDBJ databases">
        <title>Evolutionary Origins and Diversification of the Mycorrhizal Mutualists.</title>
        <authorList>
            <consortium name="DOE Joint Genome Institute"/>
            <consortium name="Mycorrhizal Genomics Consortium"/>
            <person name="Kohler A."/>
            <person name="Kuo A."/>
            <person name="Nagy L.G."/>
            <person name="Floudas D."/>
            <person name="Copeland A."/>
            <person name="Barry K.W."/>
            <person name="Cichocki N."/>
            <person name="Veneault-Fourrey C."/>
            <person name="LaButti K."/>
            <person name="Lindquist E.A."/>
            <person name="Lipzen A."/>
            <person name="Lundell T."/>
            <person name="Morin E."/>
            <person name="Murat C."/>
            <person name="Riley R."/>
            <person name="Ohm R."/>
            <person name="Sun H."/>
            <person name="Tunlid A."/>
            <person name="Henrissat B."/>
            <person name="Grigoriev I.V."/>
            <person name="Hibbett D.S."/>
            <person name="Martin F."/>
        </authorList>
    </citation>
    <scope>NUCLEOTIDE SEQUENCE [LARGE SCALE GENOMIC DNA]</scope>
    <source>
        <strain evidence="1 2">FD-317 M1</strain>
    </source>
</reference>
<evidence type="ECO:0000313" key="1">
    <source>
        <dbReference type="EMBL" id="KIK51582.1"/>
    </source>
</evidence>
<protein>
    <submittedName>
        <fullName evidence="1">Unplaced genomic scaffold GYMLUscaffold_112, whole genome shotgun sequence</fullName>
    </submittedName>
</protein>
<keyword evidence="2" id="KW-1185">Reference proteome</keyword>
<dbReference type="EMBL" id="KN834860">
    <property type="protein sequence ID" value="KIK51582.1"/>
    <property type="molecule type" value="Genomic_DNA"/>
</dbReference>
<evidence type="ECO:0000313" key="2">
    <source>
        <dbReference type="Proteomes" id="UP000053593"/>
    </source>
</evidence>
<dbReference type="Proteomes" id="UP000053593">
    <property type="component" value="Unassembled WGS sequence"/>
</dbReference>
<name>A0A0D0C1H4_9AGAR</name>
<gene>
    <name evidence="1" type="ORF">GYMLUDRAFT_392993</name>
</gene>
<organism evidence="1 2">
    <name type="scientific">Collybiopsis luxurians FD-317 M1</name>
    <dbReference type="NCBI Taxonomy" id="944289"/>
    <lineage>
        <taxon>Eukaryota</taxon>
        <taxon>Fungi</taxon>
        <taxon>Dikarya</taxon>
        <taxon>Basidiomycota</taxon>
        <taxon>Agaricomycotina</taxon>
        <taxon>Agaricomycetes</taxon>
        <taxon>Agaricomycetidae</taxon>
        <taxon>Agaricales</taxon>
        <taxon>Marasmiineae</taxon>
        <taxon>Omphalotaceae</taxon>
        <taxon>Collybiopsis</taxon>
        <taxon>Collybiopsis luxurians</taxon>
    </lineage>
</organism>
<dbReference type="HOGENOM" id="CLU_2831433_0_0_1"/>
<dbReference type="AlphaFoldDB" id="A0A0D0C1H4"/>
<sequence length="66" mass="7677">MRPRRIPTTLSYSTRDLTLLPQCSHRLGIYRLRPFPSSSTLIFRASSQYDPLHCASLREDPRCRKG</sequence>
<accession>A0A0D0C1H4</accession>